<dbReference type="GO" id="GO:0005507">
    <property type="term" value="F:copper ion binding"/>
    <property type="evidence" value="ECO:0007669"/>
    <property type="project" value="TreeGrafter"/>
</dbReference>
<evidence type="ECO:0000256" key="2">
    <source>
        <dbReference type="HAMAP-Rule" id="MF_00795"/>
    </source>
</evidence>
<proteinExistence type="inferred from homology"/>
<evidence type="ECO:0000313" key="4">
    <source>
        <dbReference type="EMBL" id="SEB86297.1"/>
    </source>
</evidence>
<dbReference type="Proteomes" id="UP000183750">
    <property type="component" value="Unassembled WGS sequence"/>
</dbReference>
<comment type="subcellular location">
    <subcellularLocation>
        <location evidence="2">Cytoplasm</location>
    </subcellularLocation>
</comment>
<reference evidence="5" key="1">
    <citation type="submission" date="2016-10" db="EMBL/GenBank/DDBJ databases">
        <authorList>
            <person name="Varghese N."/>
            <person name="Submissions S."/>
        </authorList>
    </citation>
    <scope>NUCLEOTIDE SEQUENCE [LARGE SCALE GENOMIC DNA]</scope>
    <source>
        <strain evidence="5">DSM 16089</strain>
    </source>
</reference>
<name>A0A1H4MTZ6_9MICO</name>
<dbReference type="PANTHER" id="PTHR12598:SF0">
    <property type="entry name" value="COPPER HOMEOSTASIS PROTEIN CUTC HOMOLOG"/>
    <property type="match status" value="1"/>
</dbReference>
<dbReference type="AlphaFoldDB" id="A0A1H4MTZ6"/>
<dbReference type="HAMAP" id="MF_00795">
    <property type="entry name" value="CutC"/>
    <property type="match status" value="1"/>
</dbReference>
<evidence type="ECO:0000313" key="5">
    <source>
        <dbReference type="Proteomes" id="UP000183750"/>
    </source>
</evidence>
<protein>
    <recommendedName>
        <fullName evidence="2">PF03932 family protein CutC</fullName>
    </recommendedName>
</protein>
<comment type="caution">
    <text evidence="2">Once thought to be involved in copper homeostasis, experiments in E.coli have shown this is not the case.</text>
</comment>
<sequence length="247" mass="24826">MTDRTALEIAVQDAAGVLLALRAGADRVELCQALSATGGLTPSGATVDAVCAVAEHPAAVAVLIRPRPGGFVYDEDEVAVVAADVADAVRRGVGSVVVGALTADGTVDRRALDVWRSAAGDADVVFHRAIDTVPEPSALIDDLVECGVRRVLTSGGAARSVDGAATLARMVAAADGRLQVMAGGGVRPDDIPALLAAGVDAVHLSARRPSGDPSSTGPGGGEPGWDVTDPGIVALAAVALDRYRSVR</sequence>
<dbReference type="InterPro" id="IPR005627">
    <property type="entry name" value="CutC-like"/>
</dbReference>
<dbReference type="SUPFAM" id="SSF110395">
    <property type="entry name" value="CutC-like"/>
    <property type="match status" value="1"/>
</dbReference>
<accession>A0A1H4MTZ6</accession>
<feature type="region of interest" description="Disordered" evidence="3">
    <location>
        <begin position="205"/>
        <end position="228"/>
    </location>
</feature>
<dbReference type="GO" id="GO:0005737">
    <property type="term" value="C:cytoplasm"/>
    <property type="evidence" value="ECO:0007669"/>
    <property type="project" value="UniProtKB-SubCell"/>
</dbReference>
<dbReference type="Gene3D" id="3.20.20.380">
    <property type="entry name" value="Copper homeostasis (CutC) domain"/>
    <property type="match status" value="1"/>
</dbReference>
<evidence type="ECO:0000256" key="3">
    <source>
        <dbReference type="SAM" id="MobiDB-lite"/>
    </source>
</evidence>
<dbReference type="Pfam" id="PF03932">
    <property type="entry name" value="CutC"/>
    <property type="match status" value="1"/>
</dbReference>
<keyword evidence="2" id="KW-0963">Cytoplasm</keyword>
<organism evidence="4 5">
    <name type="scientific">Microbacterium hydrocarbonoxydans</name>
    <dbReference type="NCBI Taxonomy" id="273678"/>
    <lineage>
        <taxon>Bacteria</taxon>
        <taxon>Bacillati</taxon>
        <taxon>Actinomycetota</taxon>
        <taxon>Actinomycetes</taxon>
        <taxon>Micrococcales</taxon>
        <taxon>Microbacteriaceae</taxon>
        <taxon>Microbacterium</taxon>
    </lineage>
</organism>
<comment type="similarity">
    <text evidence="1 2">Belongs to the CutC family.</text>
</comment>
<dbReference type="OrthoDB" id="9815677at2"/>
<gene>
    <name evidence="2" type="primary">cutC</name>
    <name evidence="4" type="ORF">SAMN04489807_2253</name>
</gene>
<dbReference type="EMBL" id="FNSQ01000005">
    <property type="protein sequence ID" value="SEB86297.1"/>
    <property type="molecule type" value="Genomic_DNA"/>
</dbReference>
<dbReference type="RefSeq" id="WP_060925796.1">
    <property type="nucleotide sequence ID" value="NZ_FNSQ01000005.1"/>
</dbReference>
<dbReference type="PANTHER" id="PTHR12598">
    <property type="entry name" value="COPPER HOMEOSTASIS PROTEIN CUTC"/>
    <property type="match status" value="1"/>
</dbReference>
<dbReference type="InterPro" id="IPR036822">
    <property type="entry name" value="CutC-like_dom_sf"/>
</dbReference>
<keyword evidence="5" id="KW-1185">Reference proteome</keyword>
<evidence type="ECO:0000256" key="1">
    <source>
        <dbReference type="ARBA" id="ARBA00007768"/>
    </source>
</evidence>